<evidence type="ECO:0000313" key="1">
    <source>
        <dbReference type="EMBL" id="KAH8003055.1"/>
    </source>
</evidence>
<organism evidence="1 2">
    <name type="scientific">Sphaerodactylus townsendi</name>
    <dbReference type="NCBI Taxonomy" id="933632"/>
    <lineage>
        <taxon>Eukaryota</taxon>
        <taxon>Metazoa</taxon>
        <taxon>Chordata</taxon>
        <taxon>Craniata</taxon>
        <taxon>Vertebrata</taxon>
        <taxon>Euteleostomi</taxon>
        <taxon>Lepidosauria</taxon>
        <taxon>Squamata</taxon>
        <taxon>Bifurcata</taxon>
        <taxon>Gekkota</taxon>
        <taxon>Sphaerodactylidae</taxon>
        <taxon>Sphaerodactylus</taxon>
    </lineage>
</organism>
<keyword evidence="2" id="KW-1185">Reference proteome</keyword>
<dbReference type="EMBL" id="CM037622">
    <property type="protein sequence ID" value="KAH8003055.1"/>
    <property type="molecule type" value="Genomic_DNA"/>
</dbReference>
<proteinExistence type="predicted"/>
<name>A0ACB8FC63_9SAUR</name>
<sequence>MMCDICCITFRTHRGLLRHNAVIHKQIPRDPSGKPFIQNNPSIPAGFHDLGFTDFSCRKFPRISQVWCETNAGDASVGLLGPFPYKENLKLLSLPPYQKSFIIQPDNSIIVKPTSETSRYPADLKDEASSATPQISLPPLSKAPLVECAVFKHMPSLKPKPLVAPDGDWSPTSAPPPLVNTQQASPGVHQPKPSSSAHPG</sequence>
<evidence type="ECO:0000313" key="2">
    <source>
        <dbReference type="Proteomes" id="UP000827872"/>
    </source>
</evidence>
<protein>
    <submittedName>
        <fullName evidence="1">Uncharacterized protein</fullName>
    </submittedName>
</protein>
<comment type="caution">
    <text evidence="1">The sequence shown here is derived from an EMBL/GenBank/DDBJ whole genome shotgun (WGS) entry which is preliminary data.</text>
</comment>
<dbReference type="Proteomes" id="UP000827872">
    <property type="component" value="Linkage Group LG09"/>
</dbReference>
<gene>
    <name evidence="1" type="ORF">K3G42_009649</name>
</gene>
<accession>A0ACB8FC63</accession>
<reference evidence="1" key="1">
    <citation type="submission" date="2021-08" db="EMBL/GenBank/DDBJ databases">
        <title>The first chromosome-level gecko genome reveals the dynamic sex chromosomes of Neotropical dwarf geckos (Sphaerodactylidae: Sphaerodactylus).</title>
        <authorList>
            <person name="Pinto B.J."/>
            <person name="Keating S.E."/>
            <person name="Gamble T."/>
        </authorList>
    </citation>
    <scope>NUCLEOTIDE SEQUENCE</scope>
    <source>
        <strain evidence="1">TG3544</strain>
    </source>
</reference>